<feature type="binding site" evidence="6">
    <location>
        <position position="99"/>
    </location>
    <ligand>
        <name>ATP</name>
        <dbReference type="ChEBI" id="CHEBI:30616"/>
    </ligand>
</feature>
<gene>
    <name evidence="9" type="ORF">DFA_01206</name>
</gene>
<accession>F4PRI5</accession>
<dbReference type="Proteomes" id="UP000007797">
    <property type="component" value="Unassembled WGS sequence"/>
</dbReference>
<dbReference type="SUPFAM" id="SSF54919">
    <property type="entry name" value="Nucleoside diphosphate kinase, NDK"/>
    <property type="match status" value="1"/>
</dbReference>
<dbReference type="GeneID" id="14873566"/>
<evidence type="ECO:0000313" key="9">
    <source>
        <dbReference type="EMBL" id="EGG21325.1"/>
    </source>
</evidence>
<dbReference type="GO" id="GO:0006183">
    <property type="term" value="P:GTP biosynthetic process"/>
    <property type="evidence" value="ECO:0007669"/>
    <property type="project" value="InterPro"/>
</dbReference>
<dbReference type="AlphaFoldDB" id="F4PRI5"/>
<dbReference type="OMA" id="WRKEECQ"/>
<evidence type="ECO:0000256" key="2">
    <source>
        <dbReference type="ARBA" id="ARBA00022679"/>
    </source>
</evidence>
<keyword evidence="4" id="KW-0418">Kinase</keyword>
<keyword evidence="2" id="KW-0808">Transferase</keyword>
<dbReference type="PROSITE" id="PS51374">
    <property type="entry name" value="NDPK_LIKE"/>
    <property type="match status" value="1"/>
</dbReference>
<dbReference type="PANTHER" id="PTHR46161:SF3">
    <property type="entry name" value="NUCLEOSIDE DIPHOSPHATE KINASE DDB_G0292928-RELATED"/>
    <property type="match status" value="1"/>
</dbReference>
<evidence type="ECO:0000256" key="4">
    <source>
        <dbReference type="ARBA" id="ARBA00022777"/>
    </source>
</evidence>
<comment type="similarity">
    <text evidence="1 6 7">Belongs to the NDK family.</text>
</comment>
<proteinExistence type="inferred from homology"/>
<sequence>MSNAAALKQVYTLAIIKPDILIKKKQSVDTILQSIGERFTIHNDIKPINLSVTQAEQFYNDHRGKFFFERLVCFMTRGPIVPLILTEKNNDKNTITSWREFIGPTHAENARKIECLRGKYGSSDTWNGFHGSGSNDEATQEINFFFPTFLNDTTVDHFK</sequence>
<keyword evidence="5" id="KW-0067">ATP-binding</keyword>
<evidence type="ECO:0000256" key="7">
    <source>
        <dbReference type="RuleBase" id="RU004011"/>
    </source>
</evidence>
<dbReference type="GO" id="GO:0005524">
    <property type="term" value="F:ATP binding"/>
    <property type="evidence" value="ECO:0007669"/>
    <property type="project" value="UniProtKB-KW"/>
</dbReference>
<evidence type="ECO:0000313" key="10">
    <source>
        <dbReference type="Proteomes" id="UP000007797"/>
    </source>
</evidence>
<dbReference type="EMBL" id="GL883010">
    <property type="protein sequence ID" value="EGG21325.1"/>
    <property type="molecule type" value="Genomic_DNA"/>
</dbReference>
<feature type="binding site" evidence="6">
    <location>
        <position position="127"/>
    </location>
    <ligand>
        <name>ATP</name>
        <dbReference type="ChEBI" id="CHEBI:30616"/>
    </ligand>
</feature>
<feature type="binding site" evidence="6">
    <location>
        <position position="117"/>
    </location>
    <ligand>
        <name>ATP</name>
        <dbReference type="ChEBI" id="CHEBI:30616"/>
    </ligand>
</feature>
<reference evidence="10" key="1">
    <citation type="journal article" date="2011" name="Genome Res.">
        <title>Phylogeny-wide analysis of social amoeba genomes highlights ancient origins for complex intercellular communication.</title>
        <authorList>
            <person name="Heidel A.J."/>
            <person name="Lawal H.M."/>
            <person name="Felder M."/>
            <person name="Schilde C."/>
            <person name="Helps N.R."/>
            <person name="Tunggal B."/>
            <person name="Rivero F."/>
            <person name="John U."/>
            <person name="Schleicher M."/>
            <person name="Eichinger L."/>
            <person name="Platzer M."/>
            <person name="Noegel A.A."/>
            <person name="Schaap P."/>
            <person name="Gloeckner G."/>
        </authorList>
    </citation>
    <scope>NUCLEOTIDE SEQUENCE [LARGE SCALE GENOMIC DNA]</scope>
    <source>
        <strain evidence="10">SH3</strain>
    </source>
</reference>
<evidence type="ECO:0000256" key="5">
    <source>
        <dbReference type="ARBA" id="ARBA00022840"/>
    </source>
</evidence>
<feature type="binding site" evidence="6">
    <location>
        <position position="17"/>
    </location>
    <ligand>
        <name>ATP</name>
        <dbReference type="ChEBI" id="CHEBI:30616"/>
    </ligand>
</feature>
<feature type="domain" description="Nucleoside diphosphate kinase-like" evidence="8">
    <location>
        <begin position="9"/>
        <end position="152"/>
    </location>
</feature>
<evidence type="ECO:0000256" key="3">
    <source>
        <dbReference type="ARBA" id="ARBA00022741"/>
    </source>
</evidence>
<organism evidence="9 10">
    <name type="scientific">Cavenderia fasciculata</name>
    <name type="common">Slime mold</name>
    <name type="synonym">Dictyostelium fasciculatum</name>
    <dbReference type="NCBI Taxonomy" id="261658"/>
    <lineage>
        <taxon>Eukaryota</taxon>
        <taxon>Amoebozoa</taxon>
        <taxon>Evosea</taxon>
        <taxon>Eumycetozoa</taxon>
        <taxon>Dictyostelia</taxon>
        <taxon>Acytosteliales</taxon>
        <taxon>Cavenderiaceae</taxon>
        <taxon>Cavenderia</taxon>
    </lineage>
</organism>
<dbReference type="InterPro" id="IPR034907">
    <property type="entry name" value="NDK-like_dom"/>
</dbReference>
<name>F4PRI5_CACFS</name>
<dbReference type="OrthoDB" id="25346at2759"/>
<evidence type="ECO:0000256" key="6">
    <source>
        <dbReference type="PROSITE-ProRule" id="PRU00706"/>
    </source>
</evidence>
<dbReference type="RefSeq" id="XP_004359175.1">
    <property type="nucleotide sequence ID" value="XM_004359118.1"/>
</dbReference>
<keyword evidence="10" id="KW-1185">Reference proteome</keyword>
<dbReference type="InterPro" id="IPR001564">
    <property type="entry name" value="Nucleoside_diP_kinase"/>
</dbReference>
<dbReference type="KEGG" id="dfa:DFA_01206"/>
<dbReference type="InterPro" id="IPR036850">
    <property type="entry name" value="NDK-like_dom_sf"/>
</dbReference>
<feature type="active site" description="Pros-phosphohistidine intermediate" evidence="6">
    <location>
        <position position="130"/>
    </location>
</feature>
<keyword evidence="3" id="KW-0547">Nucleotide-binding</keyword>
<dbReference type="GO" id="GO:0004550">
    <property type="term" value="F:nucleoside diphosphate kinase activity"/>
    <property type="evidence" value="ECO:0007669"/>
    <property type="project" value="InterPro"/>
</dbReference>
<evidence type="ECO:0000259" key="8">
    <source>
        <dbReference type="SMART" id="SM00562"/>
    </source>
</evidence>
<dbReference type="GO" id="GO:0006228">
    <property type="term" value="P:UTP biosynthetic process"/>
    <property type="evidence" value="ECO:0007669"/>
    <property type="project" value="InterPro"/>
</dbReference>
<dbReference type="Gene3D" id="3.30.70.141">
    <property type="entry name" value="Nucleoside diphosphate kinase-like domain"/>
    <property type="match status" value="1"/>
</dbReference>
<feature type="binding site" evidence="6">
    <location>
        <position position="105"/>
    </location>
    <ligand>
        <name>ATP</name>
        <dbReference type="ChEBI" id="CHEBI:30616"/>
    </ligand>
</feature>
<dbReference type="PANTHER" id="PTHR46161">
    <property type="entry name" value="NUCLEOSIDE DIPHOSPHATE KINASE"/>
    <property type="match status" value="1"/>
</dbReference>
<evidence type="ECO:0000256" key="1">
    <source>
        <dbReference type="ARBA" id="ARBA00008142"/>
    </source>
</evidence>
<dbReference type="SMART" id="SM00562">
    <property type="entry name" value="NDK"/>
    <property type="match status" value="1"/>
</dbReference>
<dbReference type="Pfam" id="PF00334">
    <property type="entry name" value="NDK"/>
    <property type="match status" value="1"/>
</dbReference>
<protein>
    <recommendedName>
        <fullName evidence="8">Nucleoside diphosphate kinase-like domain-containing protein</fullName>
    </recommendedName>
</protein>
<dbReference type="GO" id="GO:0006241">
    <property type="term" value="P:CTP biosynthetic process"/>
    <property type="evidence" value="ECO:0007669"/>
    <property type="project" value="InterPro"/>
</dbReference>
<dbReference type="PRINTS" id="PR01243">
    <property type="entry name" value="NUCDPKINASE"/>
</dbReference>
<feature type="binding site" evidence="6">
    <location>
        <position position="67"/>
    </location>
    <ligand>
        <name>ATP</name>
        <dbReference type="ChEBI" id="CHEBI:30616"/>
    </ligand>
</feature>
<dbReference type="STRING" id="1054147.F4PRI5"/>